<keyword evidence="5" id="KW-0812">Transmembrane</keyword>
<evidence type="ECO:0000256" key="10">
    <source>
        <dbReference type="ARBA" id="ARBA00023315"/>
    </source>
</evidence>
<keyword evidence="9" id="KW-0472">Membrane</keyword>
<evidence type="ECO:0000256" key="3">
    <source>
        <dbReference type="ARBA" id="ARBA00022516"/>
    </source>
</evidence>
<proteinExistence type="inferred from homology"/>
<comment type="caution">
    <text evidence="12">The sequence shown here is derived from an EMBL/GenBank/DDBJ whole genome shotgun (WGS) entry which is preliminary data.</text>
</comment>
<evidence type="ECO:0000256" key="4">
    <source>
        <dbReference type="ARBA" id="ARBA00022679"/>
    </source>
</evidence>
<dbReference type="GO" id="GO:0004144">
    <property type="term" value="F:diacylglycerol O-acyltransferase activity"/>
    <property type="evidence" value="ECO:0007669"/>
    <property type="project" value="UniProtKB-UniRule"/>
</dbReference>
<dbReference type="UniPathway" id="UPA00282"/>
<dbReference type="PANTHER" id="PTHR12317:SF61">
    <property type="entry name" value="DIACYLGLYCEROL O-ACYLTRANSFERASE"/>
    <property type="match status" value="1"/>
</dbReference>
<dbReference type="Proteomes" id="UP000283841">
    <property type="component" value="Unassembled WGS sequence"/>
</dbReference>
<dbReference type="AlphaFoldDB" id="A0A443I3P7"/>
<evidence type="ECO:0000256" key="2">
    <source>
        <dbReference type="ARBA" id="ARBA00005420"/>
    </source>
</evidence>
<evidence type="ECO:0000313" key="12">
    <source>
        <dbReference type="EMBL" id="RWQ98719.1"/>
    </source>
</evidence>
<dbReference type="PANTHER" id="PTHR12317">
    <property type="entry name" value="DIACYLGLYCEROL O-ACYLTRANSFERASE"/>
    <property type="match status" value="1"/>
</dbReference>
<evidence type="ECO:0000256" key="6">
    <source>
        <dbReference type="ARBA" id="ARBA00022824"/>
    </source>
</evidence>
<dbReference type="VEuPathDB" id="FungiDB:C8Q69DRAFT_181586"/>
<dbReference type="GO" id="GO:0019432">
    <property type="term" value="P:triglyceride biosynthetic process"/>
    <property type="evidence" value="ECO:0007669"/>
    <property type="project" value="UniProtKB-UniRule"/>
</dbReference>
<evidence type="ECO:0000256" key="11">
    <source>
        <dbReference type="RuleBase" id="RU367023"/>
    </source>
</evidence>
<dbReference type="GeneID" id="39595147"/>
<sequence>MHQMESIVQFSQQETGISAGTFLEKDRTNIHAAEIQHYVPSPLSEEEPETIEKLQTGYMLSDLSNIDKRHASPFELAAHILHALSAILSLAGTIVFCLWPLTLPLMLFYIFWILKSNDGCSGNLWRRSENVRRSRILRAFASYFPCKLRRTTLLSPRRKYIFAYHPHGIICHGAFAAFATEALGFSKLFPGITNALLTLDTNFKVPFYREYILSTGLGGVSRSSCRRLLSSGGHDGNGAGRAITIAVGGARESLLAKPGTMRIIIRGRKGFVKLAVEQGADLVPVLGFGENDLYDQVEADHYPSIKRLQSILKQSLGWTLPIFYGRSILGGGRGFLPYQKPVNVVVGEPVNVVRQEEPDPEYVDHVHQVYMDELRRLWDKWKDIYAKDRKGELEFL</sequence>
<dbReference type="EC" id="2.3.1.20" evidence="11"/>
<evidence type="ECO:0000256" key="1">
    <source>
        <dbReference type="ARBA" id="ARBA00004477"/>
    </source>
</evidence>
<dbReference type="Pfam" id="PF03982">
    <property type="entry name" value="DAGAT"/>
    <property type="match status" value="1"/>
</dbReference>
<keyword evidence="13" id="KW-1185">Reference proteome</keyword>
<evidence type="ECO:0000256" key="8">
    <source>
        <dbReference type="ARBA" id="ARBA00023098"/>
    </source>
</evidence>
<comment type="pathway">
    <text evidence="11">Glycerolipid metabolism; triacylglycerol biosynthesis.</text>
</comment>
<comment type="subcellular location">
    <subcellularLocation>
        <location evidence="1 11">Endoplasmic reticulum membrane</location>
        <topology evidence="1 11">Multi-pass membrane protein</topology>
    </subcellularLocation>
</comment>
<evidence type="ECO:0000313" key="13">
    <source>
        <dbReference type="Proteomes" id="UP000283841"/>
    </source>
</evidence>
<keyword evidence="10 11" id="KW-0012">Acyltransferase</keyword>
<organism evidence="12 13">
    <name type="scientific">Byssochlamys spectabilis</name>
    <name type="common">Paecilomyces variotii</name>
    <dbReference type="NCBI Taxonomy" id="264951"/>
    <lineage>
        <taxon>Eukaryota</taxon>
        <taxon>Fungi</taxon>
        <taxon>Dikarya</taxon>
        <taxon>Ascomycota</taxon>
        <taxon>Pezizomycotina</taxon>
        <taxon>Eurotiomycetes</taxon>
        <taxon>Eurotiomycetidae</taxon>
        <taxon>Eurotiales</taxon>
        <taxon>Thermoascaceae</taxon>
        <taxon>Paecilomyces</taxon>
    </lineage>
</organism>
<dbReference type="GO" id="GO:0006071">
    <property type="term" value="P:glycerol metabolic process"/>
    <property type="evidence" value="ECO:0007669"/>
    <property type="project" value="UniProtKB-UniRule"/>
</dbReference>
<keyword evidence="4 12" id="KW-0808">Transferase</keyword>
<accession>A0A443I3P7</accession>
<dbReference type="InterPro" id="IPR007130">
    <property type="entry name" value="DAGAT"/>
</dbReference>
<dbReference type="STRING" id="264951.A0A443I3P7"/>
<keyword evidence="8 11" id="KW-0443">Lipid metabolism</keyword>
<protein>
    <recommendedName>
        <fullName evidence="11">Diacylglycerol O-acyltransferase</fullName>
        <ecNumber evidence="11">2.3.1.20</ecNumber>
    </recommendedName>
</protein>
<evidence type="ECO:0000256" key="7">
    <source>
        <dbReference type="ARBA" id="ARBA00022989"/>
    </source>
</evidence>
<name>A0A443I3P7_BYSSP</name>
<dbReference type="RefSeq" id="XP_028488364.1">
    <property type="nucleotide sequence ID" value="XM_028625870.1"/>
</dbReference>
<dbReference type="EMBL" id="RCNU01000002">
    <property type="protein sequence ID" value="RWQ98719.1"/>
    <property type="molecule type" value="Genomic_DNA"/>
</dbReference>
<comment type="catalytic activity">
    <reaction evidence="11">
        <text>an acyl-CoA + a 1,2-diacyl-sn-glycerol = a triacyl-sn-glycerol + CoA</text>
        <dbReference type="Rhea" id="RHEA:10868"/>
        <dbReference type="ChEBI" id="CHEBI:17815"/>
        <dbReference type="ChEBI" id="CHEBI:57287"/>
        <dbReference type="ChEBI" id="CHEBI:58342"/>
        <dbReference type="ChEBI" id="CHEBI:64615"/>
        <dbReference type="EC" id="2.3.1.20"/>
    </reaction>
</comment>
<keyword evidence="6 11" id="KW-0256">Endoplasmic reticulum</keyword>
<keyword evidence="7" id="KW-1133">Transmembrane helix</keyword>
<reference evidence="12 13" key="1">
    <citation type="journal article" date="2018" name="Front. Microbiol.">
        <title>Genomic and genetic insights into a cosmopolitan fungus, Paecilomyces variotii (Eurotiales).</title>
        <authorList>
            <person name="Urquhart A.S."/>
            <person name="Mondo S.J."/>
            <person name="Makela M.R."/>
            <person name="Hane J.K."/>
            <person name="Wiebenga A."/>
            <person name="He G."/>
            <person name="Mihaltcheva S."/>
            <person name="Pangilinan J."/>
            <person name="Lipzen A."/>
            <person name="Barry K."/>
            <person name="de Vries R.P."/>
            <person name="Grigoriev I.V."/>
            <person name="Idnurm A."/>
        </authorList>
    </citation>
    <scope>NUCLEOTIDE SEQUENCE [LARGE SCALE GENOMIC DNA]</scope>
    <source>
        <strain evidence="12 13">CBS 101075</strain>
    </source>
</reference>
<evidence type="ECO:0000256" key="9">
    <source>
        <dbReference type="ARBA" id="ARBA00023136"/>
    </source>
</evidence>
<gene>
    <name evidence="12" type="ORF">C8Q69DRAFT_181586</name>
</gene>
<evidence type="ECO:0000256" key="5">
    <source>
        <dbReference type="ARBA" id="ARBA00022692"/>
    </source>
</evidence>
<dbReference type="GO" id="GO:0005789">
    <property type="term" value="C:endoplasmic reticulum membrane"/>
    <property type="evidence" value="ECO:0007669"/>
    <property type="project" value="UniProtKB-SubCell"/>
</dbReference>
<keyword evidence="3 11" id="KW-0444">Lipid biosynthesis</keyword>
<comment type="similarity">
    <text evidence="2 11">Belongs to the diacylglycerol acyltransferase family.</text>
</comment>
<comment type="function">
    <text evidence="11">Catalyzes the terminal and only committed step in triacylglycerol synthesis by using diacylglycerol and fatty acyl CoA as substrates.</text>
</comment>
<dbReference type="CDD" id="cd07987">
    <property type="entry name" value="LPLAT_MGAT-like"/>
    <property type="match status" value="1"/>
</dbReference>